<dbReference type="InterPro" id="IPR005247">
    <property type="entry name" value="YbhB_YbcL/LppC-like"/>
</dbReference>
<dbReference type="Gene3D" id="3.90.280.10">
    <property type="entry name" value="PEBP-like"/>
    <property type="match status" value="1"/>
</dbReference>
<proteinExistence type="predicted"/>
<dbReference type="PANTHER" id="PTHR30289">
    <property type="entry name" value="UNCHARACTERIZED PROTEIN YBCL-RELATED"/>
    <property type="match status" value="1"/>
</dbReference>
<dbReference type="RefSeq" id="WP_082913339.1">
    <property type="nucleotide sequence ID" value="NZ_FCOK02000010.1"/>
</dbReference>
<organism evidence="2 3">
    <name type="scientific">Caballeronia udeis</name>
    <dbReference type="NCBI Taxonomy" id="1232866"/>
    <lineage>
        <taxon>Bacteria</taxon>
        <taxon>Pseudomonadati</taxon>
        <taxon>Pseudomonadota</taxon>
        <taxon>Betaproteobacteria</taxon>
        <taxon>Burkholderiales</taxon>
        <taxon>Burkholderiaceae</taxon>
        <taxon>Caballeronia</taxon>
    </lineage>
</organism>
<dbReference type="OrthoDB" id="9797506at2"/>
<evidence type="ECO:0000313" key="3">
    <source>
        <dbReference type="Proteomes" id="UP000054683"/>
    </source>
</evidence>
<dbReference type="Proteomes" id="UP000054683">
    <property type="component" value="Unassembled WGS sequence"/>
</dbReference>
<keyword evidence="1" id="KW-0812">Transmembrane</keyword>
<protein>
    <submittedName>
        <fullName evidence="2">PBP family phospholipid-binding protein</fullName>
    </submittedName>
</protein>
<accession>A0A158G6G6</accession>
<dbReference type="Pfam" id="PF01161">
    <property type="entry name" value="PBP"/>
    <property type="match status" value="1"/>
</dbReference>
<dbReference type="PANTHER" id="PTHR30289:SF1">
    <property type="entry name" value="PEBP (PHOSPHATIDYLETHANOLAMINE-BINDING PROTEIN) FAMILY PROTEIN"/>
    <property type="match status" value="1"/>
</dbReference>
<dbReference type="NCBIfam" id="TIGR00481">
    <property type="entry name" value="YbhB/YbcL family Raf kinase inhibitor-like protein"/>
    <property type="match status" value="1"/>
</dbReference>
<feature type="transmembrane region" description="Helical" evidence="1">
    <location>
        <begin position="30"/>
        <end position="50"/>
    </location>
</feature>
<dbReference type="EMBL" id="FCOK02000010">
    <property type="protein sequence ID" value="SAL27457.1"/>
    <property type="molecule type" value="Genomic_DNA"/>
</dbReference>
<keyword evidence="1" id="KW-1133">Transmembrane helix</keyword>
<gene>
    <name evidence="2" type="ORF">AWB69_02108</name>
</gene>
<evidence type="ECO:0000256" key="1">
    <source>
        <dbReference type="SAM" id="Phobius"/>
    </source>
</evidence>
<dbReference type="InterPro" id="IPR036610">
    <property type="entry name" value="PEBP-like_sf"/>
</dbReference>
<sequence length="228" mass="23328">MNLQASPNACADERTTTYCLARRLARRLPASALVLATLLTGAFSATHAVAGSPAFTVSSPDLASGTFDKKFTLDAFGCTGSNVSPAIKWSNLPAGTKSLALQVQDQDAPAGNSFWHWTVYNIPASATGLPQGAGNAPNMLPAPAVNGANDFLDTGATGGNGNYGGPCPPAGDKPHHYVFTLYALAVDNLEAASGIPKTATSGLHSFILNKGLGDKLLGTASFSASYGR</sequence>
<evidence type="ECO:0000313" key="2">
    <source>
        <dbReference type="EMBL" id="SAL27457.1"/>
    </source>
</evidence>
<keyword evidence="1" id="KW-0472">Membrane</keyword>
<dbReference type="SUPFAM" id="SSF49777">
    <property type="entry name" value="PEBP-like"/>
    <property type="match status" value="1"/>
</dbReference>
<dbReference type="CDD" id="cd00865">
    <property type="entry name" value="PEBP_bact_arch"/>
    <property type="match status" value="1"/>
</dbReference>
<dbReference type="AlphaFoldDB" id="A0A158G6G6"/>
<name>A0A158G6G6_9BURK</name>
<dbReference type="InterPro" id="IPR008914">
    <property type="entry name" value="PEBP"/>
</dbReference>
<reference evidence="2 3" key="1">
    <citation type="submission" date="2016-01" db="EMBL/GenBank/DDBJ databases">
        <authorList>
            <person name="Oliw E.H."/>
        </authorList>
    </citation>
    <scope>NUCLEOTIDE SEQUENCE [LARGE SCALE GENOMIC DNA]</scope>
    <source>
        <strain evidence="2">LMG 27134</strain>
    </source>
</reference>